<reference evidence="2" key="1">
    <citation type="submission" date="2018-10" db="EMBL/GenBank/DDBJ databases">
        <title>Hidden diversity of soil giant viruses.</title>
        <authorList>
            <person name="Schulz F."/>
            <person name="Alteio L."/>
            <person name="Goudeau D."/>
            <person name="Ryan E.M."/>
            <person name="Malmstrom R.R."/>
            <person name="Blanchard J."/>
            <person name="Woyke T."/>
        </authorList>
    </citation>
    <scope>NUCLEOTIDE SEQUENCE</scope>
    <source>
        <strain evidence="2">EDV1</strain>
    </source>
</reference>
<name>A0A3G4ZX25_9VIRU</name>
<organism evidence="2">
    <name type="scientific">Edafosvirus sp</name>
    <dbReference type="NCBI Taxonomy" id="2487765"/>
    <lineage>
        <taxon>Viruses</taxon>
        <taxon>Varidnaviria</taxon>
        <taxon>Bamfordvirae</taxon>
        <taxon>Nucleocytoviricota</taxon>
        <taxon>Megaviricetes</taxon>
        <taxon>Imitervirales</taxon>
        <taxon>Mimiviridae</taxon>
        <taxon>Klosneuvirinae</taxon>
    </lineage>
</organism>
<feature type="region of interest" description="Disordered" evidence="1">
    <location>
        <begin position="231"/>
        <end position="287"/>
    </location>
</feature>
<protein>
    <recommendedName>
        <fullName evidence="3">F-box domain-containing protein</fullName>
    </recommendedName>
</protein>
<evidence type="ECO:0000256" key="1">
    <source>
        <dbReference type="SAM" id="MobiDB-lite"/>
    </source>
</evidence>
<feature type="compositionally biased region" description="Basic and acidic residues" evidence="1">
    <location>
        <begin position="252"/>
        <end position="271"/>
    </location>
</feature>
<evidence type="ECO:0000313" key="2">
    <source>
        <dbReference type="EMBL" id="AYV78551.1"/>
    </source>
</evidence>
<dbReference type="EMBL" id="MK072082">
    <property type="protein sequence ID" value="AYV78551.1"/>
    <property type="molecule type" value="Genomic_DNA"/>
</dbReference>
<evidence type="ECO:0008006" key="3">
    <source>
        <dbReference type="Google" id="ProtNLM"/>
    </source>
</evidence>
<proteinExistence type="predicted"/>
<accession>A0A3G4ZX25</accession>
<gene>
    <name evidence="2" type="ORF">Edafosvirus17_27</name>
</gene>
<sequence>MSGNKPKGFVRKPRYTKENEIIVRNWTEKRVWVDGSYQGKRATTGFGIMEQLNEMIQFLDYRELLCLMSVSNTMKNKLLDPKLDGFWYAWRYKFNTDMDITKLEFNRTDILNSKLFMLKHYPPSKTQEQKQEIPVAPIAVPHMVPDVDLIAVPYMAPVVPFVDLVADVLHIAPIVVPHIAPVDVPHMAPVAIPRVPLDYSVLLSLHLYDSKRADRGVSHVINERRQPFCEPPKTVRKITPDPRPPAQPRLSYAEHRELLVKEKQKIKDKQKASSMKLTHERGKRQAF</sequence>